<dbReference type="FunFam" id="3.30.70.380:FF:000001">
    <property type="entry name" value="Phenylalanine--tRNA ligase beta subunit"/>
    <property type="match status" value="1"/>
</dbReference>
<feature type="binding site" evidence="15">
    <location>
        <position position="463"/>
    </location>
    <ligand>
        <name>Mg(2+)</name>
        <dbReference type="ChEBI" id="CHEBI:18420"/>
        <note>shared with alpha subunit</note>
    </ligand>
</feature>
<dbReference type="Pfam" id="PF03484">
    <property type="entry name" value="B5"/>
    <property type="match status" value="1"/>
</dbReference>
<keyword evidence="4 15" id="KW-0963">Cytoplasm</keyword>
<feature type="domain" description="FDX-ACB" evidence="18">
    <location>
        <begin position="689"/>
        <end position="781"/>
    </location>
</feature>
<dbReference type="InterPro" id="IPR012340">
    <property type="entry name" value="NA-bd_OB-fold"/>
</dbReference>
<dbReference type="GO" id="GO:0009328">
    <property type="term" value="C:phenylalanine-tRNA ligase complex"/>
    <property type="evidence" value="ECO:0007669"/>
    <property type="project" value="TreeGrafter"/>
</dbReference>
<dbReference type="InterPro" id="IPR002547">
    <property type="entry name" value="tRNA-bd_dom"/>
</dbReference>
<dbReference type="PROSITE" id="PS51483">
    <property type="entry name" value="B5"/>
    <property type="match status" value="1"/>
</dbReference>
<dbReference type="CDD" id="cd02796">
    <property type="entry name" value="tRNA_bind_bactPheRS"/>
    <property type="match status" value="1"/>
</dbReference>
<evidence type="ECO:0000256" key="6">
    <source>
        <dbReference type="ARBA" id="ARBA00022598"/>
    </source>
</evidence>
<evidence type="ECO:0000256" key="5">
    <source>
        <dbReference type="ARBA" id="ARBA00022555"/>
    </source>
</evidence>
<keyword evidence="9 15" id="KW-0067">ATP-binding</keyword>
<evidence type="ECO:0000256" key="16">
    <source>
        <dbReference type="PROSITE-ProRule" id="PRU00209"/>
    </source>
</evidence>
<feature type="binding site" evidence="15">
    <location>
        <position position="453"/>
    </location>
    <ligand>
        <name>Mg(2+)</name>
        <dbReference type="ChEBI" id="CHEBI:18420"/>
        <note>shared with alpha subunit</note>
    </ligand>
</feature>
<evidence type="ECO:0000256" key="8">
    <source>
        <dbReference type="ARBA" id="ARBA00022741"/>
    </source>
</evidence>
<dbReference type="OrthoDB" id="9805455at2"/>
<dbReference type="SMART" id="SM00896">
    <property type="entry name" value="FDX-ACB"/>
    <property type="match status" value="1"/>
</dbReference>
<dbReference type="Gene3D" id="3.50.40.10">
    <property type="entry name" value="Phenylalanyl-trna Synthetase, Chain B, domain 3"/>
    <property type="match status" value="1"/>
</dbReference>
<dbReference type="InterPro" id="IPR009061">
    <property type="entry name" value="DNA-bd_dom_put_sf"/>
</dbReference>
<keyword evidence="21" id="KW-1185">Reference proteome</keyword>
<evidence type="ECO:0000259" key="18">
    <source>
        <dbReference type="PROSITE" id="PS51447"/>
    </source>
</evidence>
<evidence type="ECO:0000259" key="19">
    <source>
        <dbReference type="PROSITE" id="PS51483"/>
    </source>
</evidence>
<dbReference type="RefSeq" id="WP_119277599.1">
    <property type="nucleotide sequence ID" value="NZ_QWLA01000031.1"/>
</dbReference>
<comment type="cofactor">
    <cofactor evidence="15">
        <name>Mg(2+)</name>
        <dbReference type="ChEBI" id="CHEBI:18420"/>
    </cofactor>
    <text evidence="15">Binds 2 magnesium ions per tetramer.</text>
</comment>
<reference evidence="20 21" key="1">
    <citation type="submission" date="2018-08" db="EMBL/GenBank/DDBJ databases">
        <title>Meiothermus roseus NBRC 110900 genome sequencing project.</title>
        <authorList>
            <person name="Da Costa M.S."/>
            <person name="Albuquerque L."/>
            <person name="Raposo P."/>
            <person name="Froufe H.J.C."/>
            <person name="Barroso C.S."/>
            <person name="Egas C."/>
        </authorList>
    </citation>
    <scope>NUCLEOTIDE SEQUENCE [LARGE SCALE GENOMIC DNA]</scope>
    <source>
        <strain evidence="20 21">NBRC 110900</strain>
    </source>
</reference>
<comment type="catalytic activity">
    <reaction evidence="14 15">
        <text>tRNA(Phe) + L-phenylalanine + ATP = L-phenylalanyl-tRNA(Phe) + AMP + diphosphate + H(+)</text>
        <dbReference type="Rhea" id="RHEA:19413"/>
        <dbReference type="Rhea" id="RHEA-COMP:9668"/>
        <dbReference type="Rhea" id="RHEA-COMP:9699"/>
        <dbReference type="ChEBI" id="CHEBI:15378"/>
        <dbReference type="ChEBI" id="CHEBI:30616"/>
        <dbReference type="ChEBI" id="CHEBI:33019"/>
        <dbReference type="ChEBI" id="CHEBI:58095"/>
        <dbReference type="ChEBI" id="CHEBI:78442"/>
        <dbReference type="ChEBI" id="CHEBI:78531"/>
        <dbReference type="ChEBI" id="CHEBI:456215"/>
        <dbReference type="EC" id="6.1.1.20"/>
    </reaction>
</comment>
<dbReference type="GO" id="GO:0004826">
    <property type="term" value="F:phenylalanine-tRNA ligase activity"/>
    <property type="evidence" value="ECO:0007669"/>
    <property type="project" value="UniProtKB-UniRule"/>
</dbReference>
<evidence type="ECO:0000256" key="13">
    <source>
        <dbReference type="ARBA" id="ARBA00023146"/>
    </source>
</evidence>
<dbReference type="Gene3D" id="2.40.50.140">
    <property type="entry name" value="Nucleic acid-binding proteins"/>
    <property type="match status" value="1"/>
</dbReference>
<keyword evidence="12 15" id="KW-0648">Protein biosynthesis</keyword>
<dbReference type="GO" id="GO:0000049">
    <property type="term" value="F:tRNA binding"/>
    <property type="evidence" value="ECO:0007669"/>
    <property type="project" value="UniProtKB-UniRule"/>
</dbReference>
<comment type="caution">
    <text evidence="20">The sequence shown here is derived from an EMBL/GenBank/DDBJ whole genome shotgun (WGS) entry which is preliminary data.</text>
</comment>
<accession>A0A399ES12</accession>
<dbReference type="SUPFAM" id="SSF56037">
    <property type="entry name" value="PheT/TilS domain"/>
    <property type="match status" value="1"/>
</dbReference>
<dbReference type="InterPro" id="IPR004532">
    <property type="entry name" value="Phe-tRNA-ligase_IIc_bsu_bact"/>
</dbReference>
<dbReference type="GO" id="GO:0006432">
    <property type="term" value="P:phenylalanyl-tRNA aminoacylation"/>
    <property type="evidence" value="ECO:0007669"/>
    <property type="project" value="UniProtKB-UniRule"/>
</dbReference>
<dbReference type="Pfam" id="PF03147">
    <property type="entry name" value="FDX-ACB"/>
    <property type="match status" value="1"/>
</dbReference>
<keyword evidence="6 15" id="KW-0436">Ligase</keyword>
<dbReference type="GO" id="GO:0000287">
    <property type="term" value="F:magnesium ion binding"/>
    <property type="evidence" value="ECO:0007669"/>
    <property type="project" value="UniProtKB-UniRule"/>
</dbReference>
<evidence type="ECO:0000256" key="1">
    <source>
        <dbReference type="ARBA" id="ARBA00004496"/>
    </source>
</evidence>
<dbReference type="PROSITE" id="PS50886">
    <property type="entry name" value="TRBD"/>
    <property type="match status" value="1"/>
</dbReference>
<dbReference type="InterPro" id="IPR005121">
    <property type="entry name" value="Fdx_antiC-bd"/>
</dbReference>
<evidence type="ECO:0000313" key="20">
    <source>
        <dbReference type="EMBL" id="RIH86296.1"/>
    </source>
</evidence>
<dbReference type="Pfam" id="PF17759">
    <property type="entry name" value="tRNA_synthFbeta"/>
    <property type="match status" value="1"/>
</dbReference>
<dbReference type="SMART" id="SM00873">
    <property type="entry name" value="B3_4"/>
    <property type="match status" value="1"/>
</dbReference>
<evidence type="ECO:0000256" key="3">
    <source>
        <dbReference type="ARBA" id="ARBA00011209"/>
    </source>
</evidence>
<sequence length="782" mass="85842">MRIVYSWLKEFLPDAPNPQRLEELLAGLGHETETIEHLSAPHPMVVFARVLSVEEIPGAEVRKLVLDAGREVQVISGAPNARVGMGVALALPGAVLPGGLEIGVRKIQGLESYGMALSAKELAVGEYAGGLMEFPAGALPPGTPLAEAWPDEQVIEIEITPNRADVLSVYGAARDLAALGMTLLHPDPRPRTSKIPLPFQVWIEDTHGCDRFTLSYARGIRNTPSPLAVQRRLYAAGMRPISLVVDATNYTMLELGNPIHAYDARFIGEGIRVRRARRGEKLVTLDGVERELNERDLLITVEQGGQNIPEGIAGVMGGSRGEVREDTTEVALEVAHFDPISIRRTSKRQGLKTEASYRFERGVDKDGQVRAALRFMELVQQWQGEGVEVAEERIDLNHTQPPRPIAFRPSQANRLIGSSFAKDEQLDALKRLGFQVAGDAEPYQVTPPSYRMDMDIEEDLIEEVARIIGYDKIPVTLPSFFPAPDNLGVDEPFQAKEQLKRVLVGLGFQEVVNYSWSSPEELAKYRAPAPTVALANPQASDRTHLRTAIYPGLLHNLKLNLSQGEQGPFLLFEIGNVFNQTETTRLGMLLAGEAVPGLWQKGLEGGFYALKGLLESAAAHLGSALRVERESFPHLHPGVSGAVYWNAQKVGSIGQLHPAIAAQAELPTCYLAELELPLPKAKTAFKDVAKYPASLRDLAVVVPEAVPYSEVERIIRANAGENLESLQIFDVYRGSPLEPGQKSMAFHLSFRHPERTLTDAETDAYMQRVITAVEEAGYAIRR</sequence>
<dbReference type="Pfam" id="PF03483">
    <property type="entry name" value="B3_4"/>
    <property type="match status" value="1"/>
</dbReference>
<keyword evidence="5 16" id="KW-0820">tRNA-binding</keyword>
<evidence type="ECO:0000256" key="7">
    <source>
        <dbReference type="ARBA" id="ARBA00022723"/>
    </source>
</evidence>
<name>A0A399ES12_9DEIN</name>
<dbReference type="EC" id="6.1.1.20" evidence="15"/>
<dbReference type="Gene3D" id="3.30.930.10">
    <property type="entry name" value="Bira Bifunctional Protein, Domain 2"/>
    <property type="match status" value="1"/>
</dbReference>
<dbReference type="Pfam" id="PF01588">
    <property type="entry name" value="tRNA_bind"/>
    <property type="match status" value="1"/>
</dbReference>
<dbReference type="HAMAP" id="MF_00283">
    <property type="entry name" value="Phe_tRNA_synth_beta1"/>
    <property type="match status" value="1"/>
</dbReference>
<dbReference type="InterPro" id="IPR045864">
    <property type="entry name" value="aa-tRNA-synth_II/BPL/LPL"/>
</dbReference>
<evidence type="ECO:0000256" key="15">
    <source>
        <dbReference type="HAMAP-Rule" id="MF_00283"/>
    </source>
</evidence>
<evidence type="ECO:0000256" key="11">
    <source>
        <dbReference type="ARBA" id="ARBA00022884"/>
    </source>
</evidence>
<evidence type="ECO:0000256" key="4">
    <source>
        <dbReference type="ARBA" id="ARBA00022490"/>
    </source>
</evidence>
<dbReference type="SUPFAM" id="SSF46955">
    <property type="entry name" value="Putative DNA-binding domain"/>
    <property type="match status" value="1"/>
</dbReference>
<feature type="domain" description="B5" evidence="19">
    <location>
        <begin position="400"/>
        <end position="475"/>
    </location>
</feature>
<gene>
    <name evidence="15 20" type="primary">pheT</name>
    <name evidence="20" type="ORF">Mrose_01836</name>
</gene>
<comment type="similarity">
    <text evidence="2 15">Belongs to the phenylalanyl-tRNA synthetase beta subunit family. Type 1 subfamily.</text>
</comment>
<dbReference type="Gene3D" id="3.30.70.380">
    <property type="entry name" value="Ferrodoxin-fold anticodon-binding domain"/>
    <property type="match status" value="1"/>
</dbReference>
<dbReference type="AlphaFoldDB" id="A0A399ES12"/>
<dbReference type="SUPFAM" id="SSF50249">
    <property type="entry name" value="Nucleic acid-binding proteins"/>
    <property type="match status" value="1"/>
</dbReference>
<dbReference type="InterPro" id="IPR020825">
    <property type="entry name" value="Phe-tRNA_synthase-like_B3/B4"/>
</dbReference>
<keyword evidence="8 15" id="KW-0547">Nucleotide-binding</keyword>
<evidence type="ECO:0000256" key="12">
    <source>
        <dbReference type="ARBA" id="ARBA00022917"/>
    </source>
</evidence>
<dbReference type="Gene3D" id="3.30.56.10">
    <property type="match status" value="2"/>
</dbReference>
<evidence type="ECO:0000256" key="14">
    <source>
        <dbReference type="ARBA" id="ARBA00049255"/>
    </source>
</evidence>
<keyword evidence="10 15" id="KW-0460">Magnesium</keyword>
<dbReference type="InterPro" id="IPR045060">
    <property type="entry name" value="Phe-tRNA-ligase_IIc_bsu"/>
</dbReference>
<keyword evidence="7 15" id="KW-0479">Metal-binding</keyword>
<dbReference type="SUPFAM" id="SSF54991">
    <property type="entry name" value="Anticodon-binding domain of PheRS"/>
    <property type="match status" value="1"/>
</dbReference>
<dbReference type="InterPro" id="IPR005147">
    <property type="entry name" value="tRNA_synthase_B5-dom"/>
</dbReference>
<dbReference type="InterPro" id="IPR041616">
    <property type="entry name" value="PheRS_beta_core"/>
</dbReference>
<feature type="domain" description="TRNA-binding" evidence="17">
    <location>
        <begin position="39"/>
        <end position="146"/>
    </location>
</feature>
<dbReference type="Proteomes" id="UP000265341">
    <property type="component" value="Unassembled WGS sequence"/>
</dbReference>
<comment type="subcellular location">
    <subcellularLocation>
        <location evidence="1 15">Cytoplasm</location>
    </subcellularLocation>
</comment>
<dbReference type="NCBIfam" id="TIGR00472">
    <property type="entry name" value="pheT_bact"/>
    <property type="match status" value="1"/>
</dbReference>
<protein>
    <recommendedName>
        <fullName evidence="15">Phenylalanine--tRNA ligase beta subunit</fullName>
        <ecNumber evidence="15">6.1.1.20</ecNumber>
    </recommendedName>
    <alternativeName>
        <fullName evidence="15">Phenylalanyl-tRNA synthetase beta subunit</fullName>
        <shortName evidence="15">PheRS</shortName>
    </alternativeName>
</protein>
<dbReference type="InterPro" id="IPR033714">
    <property type="entry name" value="tRNA_bind_bactPheRS"/>
</dbReference>
<dbReference type="InterPro" id="IPR036690">
    <property type="entry name" value="Fdx_antiC-bd_sf"/>
</dbReference>
<dbReference type="InterPro" id="IPR005146">
    <property type="entry name" value="B3/B4_tRNA-bd"/>
</dbReference>
<dbReference type="FunFam" id="3.30.56.10:FF:000002">
    <property type="entry name" value="Phenylalanine--tRNA ligase beta subunit"/>
    <property type="match status" value="1"/>
</dbReference>
<proteinExistence type="inferred from homology"/>
<evidence type="ECO:0000256" key="10">
    <source>
        <dbReference type="ARBA" id="ARBA00022842"/>
    </source>
</evidence>
<dbReference type="EMBL" id="QWLA01000031">
    <property type="protein sequence ID" value="RIH86296.1"/>
    <property type="molecule type" value="Genomic_DNA"/>
</dbReference>
<evidence type="ECO:0000256" key="2">
    <source>
        <dbReference type="ARBA" id="ARBA00008653"/>
    </source>
</evidence>
<dbReference type="PANTHER" id="PTHR10947">
    <property type="entry name" value="PHENYLALANYL-TRNA SYNTHETASE BETA CHAIN AND LEUCINE-RICH REPEAT-CONTAINING PROTEIN 47"/>
    <property type="match status" value="1"/>
</dbReference>
<feature type="binding site" evidence="15">
    <location>
        <position position="462"/>
    </location>
    <ligand>
        <name>Mg(2+)</name>
        <dbReference type="ChEBI" id="CHEBI:18420"/>
        <note>shared with alpha subunit</note>
    </ligand>
</feature>
<keyword evidence="11 16" id="KW-0694">RNA-binding</keyword>
<evidence type="ECO:0000256" key="9">
    <source>
        <dbReference type="ARBA" id="ARBA00022840"/>
    </source>
</evidence>
<evidence type="ECO:0000313" key="21">
    <source>
        <dbReference type="Proteomes" id="UP000265341"/>
    </source>
</evidence>
<evidence type="ECO:0000259" key="17">
    <source>
        <dbReference type="PROSITE" id="PS50886"/>
    </source>
</evidence>
<comment type="subunit">
    <text evidence="3 15">Tetramer of two alpha and two beta subunits.</text>
</comment>
<dbReference type="CDD" id="cd00769">
    <property type="entry name" value="PheRS_beta_core"/>
    <property type="match status" value="1"/>
</dbReference>
<keyword evidence="13 15" id="KW-0030">Aminoacyl-tRNA synthetase</keyword>
<dbReference type="SMART" id="SM00874">
    <property type="entry name" value="B5"/>
    <property type="match status" value="1"/>
</dbReference>
<organism evidence="20 21">
    <name type="scientific">Calidithermus roseus</name>
    <dbReference type="NCBI Taxonomy" id="1644118"/>
    <lineage>
        <taxon>Bacteria</taxon>
        <taxon>Thermotogati</taxon>
        <taxon>Deinococcota</taxon>
        <taxon>Deinococci</taxon>
        <taxon>Thermales</taxon>
        <taxon>Thermaceae</taxon>
        <taxon>Calidithermus</taxon>
    </lineage>
</organism>
<dbReference type="SUPFAM" id="SSF55681">
    <property type="entry name" value="Class II aaRS and biotin synthetases"/>
    <property type="match status" value="1"/>
</dbReference>
<dbReference type="PROSITE" id="PS51447">
    <property type="entry name" value="FDX_ACB"/>
    <property type="match status" value="1"/>
</dbReference>
<dbReference type="PANTHER" id="PTHR10947:SF0">
    <property type="entry name" value="PHENYLALANINE--TRNA LIGASE BETA SUBUNIT"/>
    <property type="match status" value="1"/>
</dbReference>
<feature type="binding site" evidence="15">
    <location>
        <position position="459"/>
    </location>
    <ligand>
        <name>Mg(2+)</name>
        <dbReference type="ChEBI" id="CHEBI:18420"/>
        <note>shared with alpha subunit</note>
    </ligand>
</feature>
<dbReference type="GO" id="GO:0005524">
    <property type="term" value="F:ATP binding"/>
    <property type="evidence" value="ECO:0007669"/>
    <property type="project" value="UniProtKB-UniRule"/>
</dbReference>